<gene>
    <name evidence="11" type="ORF">M4438_26470</name>
</gene>
<keyword evidence="2" id="KW-0813">Transport</keyword>
<feature type="transmembrane region" description="Helical" evidence="9">
    <location>
        <begin position="253"/>
        <end position="270"/>
    </location>
</feature>
<keyword evidence="5 9" id="KW-1133">Transmembrane helix</keyword>
<dbReference type="NCBIfam" id="TIGR00711">
    <property type="entry name" value="efflux_EmrB"/>
    <property type="match status" value="1"/>
</dbReference>
<feature type="region of interest" description="Disordered" evidence="8">
    <location>
        <begin position="1"/>
        <end position="26"/>
    </location>
</feature>
<feature type="transmembrane region" description="Helical" evidence="9">
    <location>
        <begin position="428"/>
        <end position="445"/>
    </location>
</feature>
<dbReference type="SUPFAM" id="SSF103473">
    <property type="entry name" value="MFS general substrate transporter"/>
    <property type="match status" value="1"/>
</dbReference>
<evidence type="ECO:0000313" key="12">
    <source>
        <dbReference type="Proteomes" id="UP001202052"/>
    </source>
</evidence>
<keyword evidence="3" id="KW-1003">Cell membrane</keyword>
<feature type="transmembrane region" description="Helical" evidence="9">
    <location>
        <begin position="465"/>
        <end position="484"/>
    </location>
</feature>
<proteinExistence type="predicted"/>
<evidence type="ECO:0000256" key="6">
    <source>
        <dbReference type="ARBA" id="ARBA00023136"/>
    </source>
</evidence>
<dbReference type="CDD" id="cd17321">
    <property type="entry name" value="MFS_MMR_MDR_like"/>
    <property type="match status" value="1"/>
</dbReference>
<dbReference type="Proteomes" id="UP001202052">
    <property type="component" value="Unassembled WGS sequence"/>
</dbReference>
<dbReference type="PANTHER" id="PTHR42718:SF46">
    <property type="entry name" value="BLR6921 PROTEIN"/>
    <property type="match status" value="1"/>
</dbReference>
<evidence type="ECO:0000256" key="1">
    <source>
        <dbReference type="ARBA" id="ARBA00004651"/>
    </source>
</evidence>
<feature type="transmembrane region" description="Helical" evidence="9">
    <location>
        <begin position="291"/>
        <end position="311"/>
    </location>
</feature>
<evidence type="ECO:0000256" key="5">
    <source>
        <dbReference type="ARBA" id="ARBA00022989"/>
    </source>
</evidence>
<dbReference type="PROSITE" id="PS50850">
    <property type="entry name" value="MFS"/>
    <property type="match status" value="1"/>
</dbReference>
<comment type="subcellular location">
    <subcellularLocation>
        <location evidence="1">Cell membrane</location>
        <topology evidence="1">Multi-pass membrane protein</topology>
    </subcellularLocation>
</comment>
<reference evidence="11 12" key="1">
    <citation type="submission" date="2022-05" db="EMBL/GenBank/DDBJ databases">
        <title>Genome Resource of Streptomyces lavenduligriseus GA1-1, a Strain with Broad-Spectrum Antifungal Activity against Phytopathogenic Fungi.</title>
        <authorList>
            <person name="Qi D."/>
        </authorList>
    </citation>
    <scope>NUCLEOTIDE SEQUENCE [LARGE SCALE GENOMIC DNA]</scope>
    <source>
        <strain evidence="11 12">GA1-1</strain>
    </source>
</reference>
<dbReference type="PANTHER" id="PTHR42718">
    <property type="entry name" value="MAJOR FACILITATOR SUPERFAMILY MULTIDRUG TRANSPORTER MFSC"/>
    <property type="match status" value="1"/>
</dbReference>
<dbReference type="Gene3D" id="1.20.1250.20">
    <property type="entry name" value="MFS general substrate transporter like domains"/>
    <property type="match status" value="1"/>
</dbReference>
<keyword evidence="7" id="KW-0046">Antibiotic resistance</keyword>
<keyword evidence="12" id="KW-1185">Reference proteome</keyword>
<dbReference type="Pfam" id="PF07690">
    <property type="entry name" value="MFS_1"/>
    <property type="match status" value="1"/>
</dbReference>
<evidence type="ECO:0000256" key="2">
    <source>
        <dbReference type="ARBA" id="ARBA00022448"/>
    </source>
</evidence>
<evidence type="ECO:0000256" key="7">
    <source>
        <dbReference type="ARBA" id="ARBA00023251"/>
    </source>
</evidence>
<keyword evidence="4 9" id="KW-0812">Transmembrane</keyword>
<evidence type="ECO:0000313" key="11">
    <source>
        <dbReference type="EMBL" id="MCL3997006.1"/>
    </source>
</evidence>
<feature type="transmembrane region" description="Helical" evidence="9">
    <location>
        <begin position="69"/>
        <end position="89"/>
    </location>
</feature>
<feature type="transmembrane region" description="Helical" evidence="9">
    <location>
        <begin position="356"/>
        <end position="374"/>
    </location>
</feature>
<dbReference type="InterPro" id="IPR036259">
    <property type="entry name" value="MFS_trans_sf"/>
</dbReference>
<dbReference type="InterPro" id="IPR011701">
    <property type="entry name" value="MFS"/>
</dbReference>
<evidence type="ECO:0000256" key="9">
    <source>
        <dbReference type="SAM" id="Phobius"/>
    </source>
</evidence>
<sequence length="492" mass="50321">MTHLGTQDGTGGGGAATAAPGTPPSPGRTAPPWVIVTLACLGQFMVLLDVSIVNVALPSIQSGLGFSDTGLQWVVNAYTLAFAGFLMLGGRAGDLLGRKRVYIAGIAVFTAASLVGGLADSPGVLIVARVVQGVGAAFLSPITLALLTTTFPEGPRRASALGLWSAVAGGAGAVGSIAGGLLTGYLSWRWILLVNIPIGIALIAGCMRYLDHRRSEGPRRLDILGAATVTLALLALVYGIVNTASYGWTSPQVLPPLIIGLVLLALFCFVEERVAKVPLIRLGLLRARSVAGGNLVGLLMNAAFLSMWYFVSLYLQNVRGYSPVQAGLAFLPHTLMVMTGARLSSRLISKAGTRPLILAGALSALAGFVWQSQLGPHSDFVLMVVLPGMLMALGVGLVFTPVAAAATSGVAPADAGVVSGLLNTSRQIGGALGLAILTTIATSRIQSLSGDTQPTPDNLVSGYGLAFLVAAAFVVLGAASALVLPRVAKNRS</sequence>
<evidence type="ECO:0000259" key="10">
    <source>
        <dbReference type="PROSITE" id="PS50850"/>
    </source>
</evidence>
<organism evidence="11 12">
    <name type="scientific">Streptomyces lavenduligriseus</name>
    <dbReference type="NCBI Taxonomy" id="67315"/>
    <lineage>
        <taxon>Bacteria</taxon>
        <taxon>Bacillati</taxon>
        <taxon>Actinomycetota</taxon>
        <taxon>Actinomycetes</taxon>
        <taxon>Kitasatosporales</taxon>
        <taxon>Streptomycetaceae</taxon>
        <taxon>Streptomyces</taxon>
    </lineage>
</organism>
<feature type="transmembrane region" description="Helical" evidence="9">
    <location>
        <begin position="33"/>
        <end position="57"/>
    </location>
</feature>
<evidence type="ECO:0000256" key="8">
    <source>
        <dbReference type="SAM" id="MobiDB-lite"/>
    </source>
</evidence>
<feature type="transmembrane region" description="Helical" evidence="9">
    <location>
        <begin position="380"/>
        <end position="407"/>
    </location>
</feature>
<dbReference type="InterPro" id="IPR004638">
    <property type="entry name" value="EmrB-like"/>
</dbReference>
<dbReference type="PRINTS" id="PR01036">
    <property type="entry name" value="TCRTETB"/>
</dbReference>
<feature type="transmembrane region" description="Helical" evidence="9">
    <location>
        <begin position="160"/>
        <end position="182"/>
    </location>
</feature>
<feature type="transmembrane region" description="Helical" evidence="9">
    <location>
        <begin position="323"/>
        <end position="344"/>
    </location>
</feature>
<name>A0ABT0P0N2_9ACTN</name>
<dbReference type="Gene3D" id="1.20.1720.10">
    <property type="entry name" value="Multidrug resistance protein D"/>
    <property type="match status" value="1"/>
</dbReference>
<dbReference type="InterPro" id="IPR020846">
    <property type="entry name" value="MFS_dom"/>
</dbReference>
<evidence type="ECO:0000256" key="4">
    <source>
        <dbReference type="ARBA" id="ARBA00022692"/>
    </source>
</evidence>
<protein>
    <submittedName>
        <fullName evidence="11">MFS transporter</fullName>
    </submittedName>
</protein>
<keyword evidence="6 9" id="KW-0472">Membrane</keyword>
<feature type="transmembrane region" description="Helical" evidence="9">
    <location>
        <begin position="125"/>
        <end position="148"/>
    </location>
</feature>
<feature type="transmembrane region" description="Helical" evidence="9">
    <location>
        <begin position="101"/>
        <end position="119"/>
    </location>
</feature>
<dbReference type="EMBL" id="JAMCCK010000040">
    <property type="protein sequence ID" value="MCL3997006.1"/>
    <property type="molecule type" value="Genomic_DNA"/>
</dbReference>
<feature type="transmembrane region" description="Helical" evidence="9">
    <location>
        <begin position="188"/>
        <end position="210"/>
    </location>
</feature>
<feature type="transmembrane region" description="Helical" evidence="9">
    <location>
        <begin position="222"/>
        <end position="241"/>
    </location>
</feature>
<dbReference type="RefSeq" id="WP_249491926.1">
    <property type="nucleotide sequence ID" value="NZ_JAMCCK010000040.1"/>
</dbReference>
<feature type="domain" description="Major facilitator superfamily (MFS) profile" evidence="10">
    <location>
        <begin position="35"/>
        <end position="489"/>
    </location>
</feature>
<comment type="caution">
    <text evidence="11">The sequence shown here is derived from an EMBL/GenBank/DDBJ whole genome shotgun (WGS) entry which is preliminary data.</text>
</comment>
<evidence type="ECO:0000256" key="3">
    <source>
        <dbReference type="ARBA" id="ARBA00022475"/>
    </source>
</evidence>
<accession>A0ABT0P0N2</accession>